<name>A0AAV8Z9D4_9CUCU</name>
<evidence type="ECO:0000256" key="1">
    <source>
        <dbReference type="ARBA" id="ARBA00004141"/>
    </source>
</evidence>
<feature type="transmembrane region" description="Helical" evidence="5">
    <location>
        <begin position="294"/>
        <end position="312"/>
    </location>
</feature>
<evidence type="ECO:0000256" key="5">
    <source>
        <dbReference type="SAM" id="Phobius"/>
    </source>
</evidence>
<evidence type="ECO:0000256" key="2">
    <source>
        <dbReference type="ARBA" id="ARBA00022692"/>
    </source>
</evidence>
<dbReference type="PANTHER" id="PTHR23507:SF1">
    <property type="entry name" value="FI18259P1-RELATED"/>
    <property type="match status" value="1"/>
</dbReference>
<feature type="transmembrane region" description="Helical" evidence="5">
    <location>
        <begin position="204"/>
        <end position="223"/>
    </location>
</feature>
<proteinExistence type="predicted"/>
<sequence>MASTADLVTDSVPDLTKKDEKTFWRMNFGEKASYIREVVTVEPLVTAYIIVVFLCQPALLNLELEKACRVNLNYNDTVCEAILSGNHENFSAQNDETQVVVNNVRSWNKPIETIVPLILVLFLGSYSDRHKWRKPLLLLPIIGEFFSIVGIILCVVFMDSWPLEVLAVVRTVIPSFTGGQSMMVMAVFAYIADVSTLEMRTLRMGVVQITINIFSPIVLLISGQLFIQIGYYGVLLVGAAFYVFALVYGIFAIKEPKQPVKDRKKGLLADVFDPKHAIDTFNLMLKKNPDNNRIYIFLVLVTIFVYSGVNDGEGNCFFLYLQRQLHWTVVEFAYMVTISTVVHLVGIVISLVTGVTAVTIRSMATKIVSQNDLGKAQSLFSICEAIAPVVFTPLYGTVIYNNTLNVFPGTFLFVGIVLYLICCVIVA</sequence>
<dbReference type="PANTHER" id="PTHR23507">
    <property type="entry name" value="ZGC:174356"/>
    <property type="match status" value="1"/>
</dbReference>
<evidence type="ECO:0000256" key="4">
    <source>
        <dbReference type="ARBA" id="ARBA00023136"/>
    </source>
</evidence>
<dbReference type="EMBL" id="JAPWTK010000009">
    <property type="protein sequence ID" value="KAJ8960241.1"/>
    <property type="molecule type" value="Genomic_DNA"/>
</dbReference>
<evidence type="ECO:0000313" key="7">
    <source>
        <dbReference type="Proteomes" id="UP001162162"/>
    </source>
</evidence>
<dbReference type="Gene3D" id="1.20.1250.20">
    <property type="entry name" value="MFS general substrate transporter like domains"/>
    <property type="match status" value="1"/>
</dbReference>
<evidence type="ECO:0000313" key="6">
    <source>
        <dbReference type="EMBL" id="KAJ8960241.1"/>
    </source>
</evidence>
<dbReference type="SUPFAM" id="SSF103473">
    <property type="entry name" value="MFS general substrate transporter"/>
    <property type="match status" value="1"/>
</dbReference>
<keyword evidence="3 5" id="KW-1133">Transmembrane helix</keyword>
<evidence type="ECO:0000256" key="3">
    <source>
        <dbReference type="ARBA" id="ARBA00022989"/>
    </source>
</evidence>
<comment type="caution">
    <text evidence="6">The sequence shown here is derived from an EMBL/GenBank/DDBJ whole genome shotgun (WGS) entry which is preliminary data.</text>
</comment>
<accession>A0AAV8Z9D4</accession>
<protein>
    <recommendedName>
        <fullName evidence="8">Solute carrier family 46 member 3</fullName>
    </recommendedName>
</protein>
<feature type="transmembrane region" description="Helical" evidence="5">
    <location>
        <begin position="406"/>
        <end position="426"/>
    </location>
</feature>
<organism evidence="6 7">
    <name type="scientific">Aromia moschata</name>
    <dbReference type="NCBI Taxonomy" id="1265417"/>
    <lineage>
        <taxon>Eukaryota</taxon>
        <taxon>Metazoa</taxon>
        <taxon>Ecdysozoa</taxon>
        <taxon>Arthropoda</taxon>
        <taxon>Hexapoda</taxon>
        <taxon>Insecta</taxon>
        <taxon>Pterygota</taxon>
        <taxon>Neoptera</taxon>
        <taxon>Endopterygota</taxon>
        <taxon>Coleoptera</taxon>
        <taxon>Polyphaga</taxon>
        <taxon>Cucujiformia</taxon>
        <taxon>Chrysomeloidea</taxon>
        <taxon>Cerambycidae</taxon>
        <taxon>Cerambycinae</taxon>
        <taxon>Callichromatini</taxon>
        <taxon>Aromia</taxon>
    </lineage>
</organism>
<feature type="transmembrane region" description="Helical" evidence="5">
    <location>
        <begin position="136"/>
        <end position="158"/>
    </location>
</feature>
<feature type="transmembrane region" description="Helical" evidence="5">
    <location>
        <begin position="332"/>
        <end position="358"/>
    </location>
</feature>
<keyword evidence="4 5" id="KW-0472">Membrane</keyword>
<comment type="subcellular location">
    <subcellularLocation>
        <location evidence="1">Membrane</location>
        <topology evidence="1">Multi-pass membrane protein</topology>
    </subcellularLocation>
</comment>
<feature type="transmembrane region" description="Helical" evidence="5">
    <location>
        <begin position="44"/>
        <end position="62"/>
    </location>
</feature>
<dbReference type="AlphaFoldDB" id="A0AAV8Z9D4"/>
<feature type="transmembrane region" description="Helical" evidence="5">
    <location>
        <begin position="379"/>
        <end position="400"/>
    </location>
</feature>
<dbReference type="GO" id="GO:0022857">
    <property type="term" value="F:transmembrane transporter activity"/>
    <property type="evidence" value="ECO:0007669"/>
    <property type="project" value="InterPro"/>
</dbReference>
<feature type="transmembrane region" description="Helical" evidence="5">
    <location>
        <begin position="229"/>
        <end position="253"/>
    </location>
</feature>
<keyword evidence="2 5" id="KW-0812">Transmembrane</keyword>
<feature type="transmembrane region" description="Helical" evidence="5">
    <location>
        <begin position="173"/>
        <end position="192"/>
    </location>
</feature>
<gene>
    <name evidence="6" type="ORF">NQ318_003966</name>
</gene>
<dbReference type="Proteomes" id="UP001162162">
    <property type="component" value="Unassembled WGS sequence"/>
</dbReference>
<dbReference type="Pfam" id="PF07690">
    <property type="entry name" value="MFS_1"/>
    <property type="match status" value="1"/>
</dbReference>
<dbReference type="InterPro" id="IPR011701">
    <property type="entry name" value="MFS"/>
</dbReference>
<evidence type="ECO:0008006" key="8">
    <source>
        <dbReference type="Google" id="ProtNLM"/>
    </source>
</evidence>
<reference evidence="6" key="1">
    <citation type="journal article" date="2023" name="Insect Mol. Biol.">
        <title>Genome sequencing provides insights into the evolution of gene families encoding plant cell wall-degrading enzymes in longhorned beetles.</title>
        <authorList>
            <person name="Shin N.R."/>
            <person name="Okamura Y."/>
            <person name="Kirsch R."/>
            <person name="Pauchet Y."/>
        </authorList>
    </citation>
    <scope>NUCLEOTIDE SEQUENCE</scope>
    <source>
        <strain evidence="6">AMC_N1</strain>
    </source>
</reference>
<keyword evidence="7" id="KW-1185">Reference proteome</keyword>
<dbReference type="InterPro" id="IPR036259">
    <property type="entry name" value="MFS_trans_sf"/>
</dbReference>
<dbReference type="GO" id="GO:0016020">
    <property type="term" value="C:membrane"/>
    <property type="evidence" value="ECO:0007669"/>
    <property type="project" value="UniProtKB-SubCell"/>
</dbReference>